<dbReference type="GO" id="GO:0031267">
    <property type="term" value="F:small GTPase binding"/>
    <property type="evidence" value="ECO:0007669"/>
    <property type="project" value="InterPro"/>
</dbReference>
<dbReference type="InterPro" id="IPR043566">
    <property type="entry name" value="Rabphilin/DOC2/Noc2"/>
</dbReference>
<dbReference type="GO" id="GO:0016020">
    <property type="term" value="C:membrane"/>
    <property type="evidence" value="ECO:0007669"/>
    <property type="project" value="InterPro"/>
</dbReference>
<evidence type="ECO:0000256" key="4">
    <source>
        <dbReference type="PROSITE-ProRule" id="PRU00091"/>
    </source>
</evidence>
<keyword evidence="1" id="KW-0479">Metal-binding</keyword>
<dbReference type="InterPro" id="IPR011011">
    <property type="entry name" value="Znf_FYVE_PHD"/>
</dbReference>
<dbReference type="PANTHER" id="PTHR45729:SF6">
    <property type="entry name" value="RABPHILIN, ISOFORM A"/>
    <property type="match status" value="1"/>
</dbReference>
<keyword evidence="2 4" id="KW-0863">Zinc-finger</keyword>
<dbReference type="Gene3D" id="3.30.40.10">
    <property type="entry name" value="Zinc/RING finger domain, C3HC4 (zinc finger)"/>
    <property type="match status" value="1"/>
</dbReference>
<dbReference type="InterPro" id="IPR030541">
    <property type="entry name" value="FYVE_RBF-1"/>
</dbReference>
<feature type="domain" description="FYVE-type" evidence="6">
    <location>
        <begin position="177"/>
        <end position="238"/>
    </location>
</feature>
<feature type="compositionally biased region" description="Low complexity" evidence="5">
    <location>
        <begin position="31"/>
        <end position="41"/>
    </location>
</feature>
<organism evidence="8 9">
    <name type="scientific">Strongyloides venezuelensis</name>
    <name type="common">Threadworm</name>
    <dbReference type="NCBI Taxonomy" id="75913"/>
    <lineage>
        <taxon>Eukaryota</taxon>
        <taxon>Metazoa</taxon>
        <taxon>Ecdysozoa</taxon>
        <taxon>Nematoda</taxon>
        <taxon>Chromadorea</taxon>
        <taxon>Rhabditida</taxon>
        <taxon>Tylenchina</taxon>
        <taxon>Panagrolaimomorpha</taxon>
        <taxon>Strongyloidoidea</taxon>
        <taxon>Strongyloididae</taxon>
        <taxon>Strongyloides</taxon>
    </lineage>
</organism>
<evidence type="ECO:0000256" key="2">
    <source>
        <dbReference type="ARBA" id="ARBA00022771"/>
    </source>
</evidence>
<dbReference type="PANTHER" id="PTHR45729">
    <property type="entry name" value="RABPHILIN, ISOFORM A"/>
    <property type="match status" value="1"/>
</dbReference>
<dbReference type="GO" id="GO:0017158">
    <property type="term" value="P:regulation of calcium ion-dependent exocytosis"/>
    <property type="evidence" value="ECO:0007669"/>
    <property type="project" value="TreeGrafter"/>
</dbReference>
<dbReference type="SUPFAM" id="SSF57903">
    <property type="entry name" value="FYVE/PHD zinc finger"/>
    <property type="match status" value="1"/>
</dbReference>
<evidence type="ECO:0000259" key="7">
    <source>
        <dbReference type="PROSITE" id="PS50916"/>
    </source>
</evidence>
<sequence>MGECNQDFIPIFPLLLSTSNSFASKESISKSSTPTFSLTTTPINEKKTFDGNQGSNHQDTSLLLFENHNSYHQPPRPPSTLSDLMNDWEIGGTQNAWVCPSDRHLQLRAQLKSGWSVRTAKIKSPTTSKAQSSGITEEEQEHIKRVLERAEQGRLNEQIRIGKMVERLENLKARATGNGVTQCLLCSAEFGLFTSKSYAAMCNDCRKYVCQRSCGVDTFDQKKMEPIFLCKVCSEYREVVRI</sequence>
<evidence type="ECO:0000256" key="5">
    <source>
        <dbReference type="SAM" id="MobiDB-lite"/>
    </source>
</evidence>
<dbReference type="GO" id="GO:0008270">
    <property type="term" value="F:zinc ion binding"/>
    <property type="evidence" value="ECO:0007669"/>
    <property type="project" value="UniProtKB-KW"/>
</dbReference>
<dbReference type="InterPro" id="IPR010911">
    <property type="entry name" value="Rab_BD"/>
</dbReference>
<dbReference type="CDD" id="cd15746">
    <property type="entry name" value="FYVE_RP3A_like"/>
    <property type="match status" value="1"/>
</dbReference>
<dbReference type="PROSITE" id="PS50916">
    <property type="entry name" value="RABBD"/>
    <property type="match status" value="1"/>
</dbReference>
<dbReference type="AlphaFoldDB" id="A0A0K0FXQ8"/>
<evidence type="ECO:0000259" key="6">
    <source>
        <dbReference type="PROSITE" id="PS50178"/>
    </source>
</evidence>
<reference evidence="9" key="2">
    <citation type="submission" date="2015-08" db="UniProtKB">
        <authorList>
            <consortium name="WormBaseParasite"/>
        </authorList>
    </citation>
    <scope>IDENTIFICATION</scope>
</reference>
<evidence type="ECO:0000313" key="8">
    <source>
        <dbReference type="Proteomes" id="UP000035680"/>
    </source>
</evidence>
<proteinExistence type="predicted"/>
<keyword evidence="8" id="KW-1185">Reference proteome</keyword>
<dbReference type="GO" id="GO:0006887">
    <property type="term" value="P:exocytosis"/>
    <property type="evidence" value="ECO:0007669"/>
    <property type="project" value="InterPro"/>
</dbReference>
<dbReference type="GO" id="GO:0061669">
    <property type="term" value="P:spontaneous neurotransmitter secretion"/>
    <property type="evidence" value="ECO:0007669"/>
    <property type="project" value="TreeGrafter"/>
</dbReference>
<evidence type="ECO:0000256" key="3">
    <source>
        <dbReference type="ARBA" id="ARBA00022833"/>
    </source>
</evidence>
<accession>A0A0K0FXQ8</accession>
<name>A0A0K0FXQ8_STRVS</name>
<reference evidence="8" key="1">
    <citation type="submission" date="2014-07" db="EMBL/GenBank/DDBJ databases">
        <authorList>
            <person name="Martin A.A"/>
            <person name="De Silva N."/>
        </authorList>
    </citation>
    <scope>NUCLEOTIDE SEQUENCE</scope>
</reference>
<feature type="region of interest" description="Disordered" evidence="5">
    <location>
        <begin position="120"/>
        <end position="140"/>
    </location>
</feature>
<dbReference type="STRING" id="75913.A0A0K0FXQ8"/>
<feature type="region of interest" description="Disordered" evidence="5">
    <location>
        <begin position="31"/>
        <end position="58"/>
    </location>
</feature>
<feature type="domain" description="RabBD" evidence="7">
    <location>
        <begin position="129"/>
        <end position="183"/>
    </location>
</feature>
<dbReference type="Pfam" id="PF02318">
    <property type="entry name" value="FYVE_2"/>
    <property type="match status" value="1"/>
</dbReference>
<dbReference type="Proteomes" id="UP000035680">
    <property type="component" value="Unassembled WGS sequence"/>
</dbReference>
<dbReference type="GO" id="GO:0008021">
    <property type="term" value="C:synaptic vesicle"/>
    <property type="evidence" value="ECO:0007669"/>
    <property type="project" value="InterPro"/>
</dbReference>
<evidence type="ECO:0000313" key="9">
    <source>
        <dbReference type="WBParaSite" id="SVE_1723400.1"/>
    </source>
</evidence>
<evidence type="ECO:0000256" key="1">
    <source>
        <dbReference type="ARBA" id="ARBA00022723"/>
    </source>
</evidence>
<dbReference type="PROSITE" id="PS50178">
    <property type="entry name" value="ZF_FYVE"/>
    <property type="match status" value="1"/>
</dbReference>
<dbReference type="WBParaSite" id="SVE_1723400.1">
    <property type="protein sequence ID" value="SVE_1723400.1"/>
    <property type="gene ID" value="SVE_1723400"/>
</dbReference>
<feature type="compositionally biased region" description="Polar residues" evidence="5">
    <location>
        <begin position="124"/>
        <end position="135"/>
    </location>
</feature>
<dbReference type="GO" id="GO:0006886">
    <property type="term" value="P:intracellular protein transport"/>
    <property type="evidence" value="ECO:0007669"/>
    <property type="project" value="InterPro"/>
</dbReference>
<dbReference type="InterPro" id="IPR017455">
    <property type="entry name" value="Znf_FYVE-rel"/>
</dbReference>
<keyword evidence="3" id="KW-0862">Zinc</keyword>
<dbReference type="InterPro" id="IPR013083">
    <property type="entry name" value="Znf_RING/FYVE/PHD"/>
</dbReference>
<dbReference type="InterPro" id="IPR041282">
    <property type="entry name" value="FYVE_2"/>
</dbReference>
<protein>
    <submittedName>
        <fullName evidence="9">Rabphilin (inferred by orthology to a D. melanogaster protein)</fullName>
    </submittedName>
</protein>